<evidence type="ECO:0000256" key="1">
    <source>
        <dbReference type="SAM" id="SignalP"/>
    </source>
</evidence>
<keyword evidence="1" id="KW-0732">Signal</keyword>
<evidence type="ECO:0008006" key="4">
    <source>
        <dbReference type="Google" id="ProtNLM"/>
    </source>
</evidence>
<feature type="signal peptide" evidence="1">
    <location>
        <begin position="1"/>
        <end position="18"/>
    </location>
</feature>
<gene>
    <name evidence="2" type="ORF">CEP51_016794</name>
</gene>
<reference evidence="2 3" key="1">
    <citation type="submission" date="2017-06" db="EMBL/GenBank/DDBJ databases">
        <title>Comparative genomic analysis of Ambrosia Fusariam Clade fungi.</title>
        <authorList>
            <person name="Stajich J.E."/>
            <person name="Carrillo J."/>
            <person name="Kijimoto T."/>
            <person name="Eskalen A."/>
            <person name="O'Donnell K."/>
            <person name="Kasson M."/>
        </authorList>
    </citation>
    <scope>NUCLEOTIDE SEQUENCE [LARGE SCALE GENOMIC DNA]</scope>
    <source>
        <strain evidence="2 3">NRRL62606</strain>
    </source>
</reference>
<protein>
    <recommendedName>
        <fullName evidence="4">LysM domain-containing protein</fullName>
    </recommendedName>
</protein>
<organism evidence="2 3">
    <name type="scientific">Fusarium floridanum</name>
    <dbReference type="NCBI Taxonomy" id="1325733"/>
    <lineage>
        <taxon>Eukaryota</taxon>
        <taxon>Fungi</taxon>
        <taxon>Dikarya</taxon>
        <taxon>Ascomycota</taxon>
        <taxon>Pezizomycotina</taxon>
        <taxon>Sordariomycetes</taxon>
        <taxon>Hypocreomycetidae</taxon>
        <taxon>Hypocreales</taxon>
        <taxon>Nectriaceae</taxon>
        <taxon>Fusarium</taxon>
        <taxon>Fusarium solani species complex</taxon>
    </lineage>
</organism>
<evidence type="ECO:0000313" key="2">
    <source>
        <dbReference type="EMBL" id="RSL39578.1"/>
    </source>
</evidence>
<proteinExistence type="predicted"/>
<keyword evidence="3" id="KW-1185">Reference proteome</keyword>
<comment type="caution">
    <text evidence="2">The sequence shown here is derived from an EMBL/GenBank/DDBJ whole genome shotgun (WGS) entry which is preliminary data.</text>
</comment>
<dbReference type="Proteomes" id="UP000287972">
    <property type="component" value="Unassembled WGS sequence"/>
</dbReference>
<sequence>MKGSAWLILLALAEATHAQSYGLWIAGLNDDLWEVCHALNISGYGEIRQLNSLGDVRSIDVGRTYTVPYKSAIAPASWFKGDSQFLHMNKQERTTPLQTIGAATEATALPTQKVLAL</sequence>
<name>A0A428NFN0_9HYPO</name>
<dbReference type="AlphaFoldDB" id="A0A428NFN0"/>
<dbReference type="EMBL" id="NKCL01001438">
    <property type="protein sequence ID" value="RSL39578.1"/>
    <property type="molecule type" value="Genomic_DNA"/>
</dbReference>
<feature type="chain" id="PRO_5019450054" description="LysM domain-containing protein" evidence="1">
    <location>
        <begin position="19"/>
        <end position="117"/>
    </location>
</feature>
<accession>A0A428NFN0</accession>
<evidence type="ECO:0000313" key="3">
    <source>
        <dbReference type="Proteomes" id="UP000287972"/>
    </source>
</evidence>